<proteinExistence type="predicted"/>
<accession>A0A6M3L5B5</accession>
<sequence length="80" mass="9001">MTISQSIKKEFAKISIKYKCTKCSAEEGDYPHRPFVPSGVTPMKLCPACAKLWLGLSKELAEYRKDKMLLFLGDNGSEKN</sequence>
<reference evidence="1" key="1">
    <citation type="submission" date="2020-03" db="EMBL/GenBank/DDBJ databases">
        <title>The deep terrestrial virosphere.</title>
        <authorList>
            <person name="Holmfeldt K."/>
            <person name="Nilsson E."/>
            <person name="Simone D."/>
            <person name="Lopez-Fernandez M."/>
            <person name="Wu X."/>
            <person name="de Brujin I."/>
            <person name="Lundin D."/>
            <person name="Andersson A."/>
            <person name="Bertilsson S."/>
            <person name="Dopson M."/>
        </authorList>
    </citation>
    <scope>NUCLEOTIDE SEQUENCE</scope>
    <source>
        <strain evidence="1">MM415B02525</strain>
    </source>
</reference>
<protein>
    <submittedName>
        <fullName evidence="1">Uncharacterized protein</fullName>
    </submittedName>
</protein>
<gene>
    <name evidence="1" type="ORF">MM415B02525_0005</name>
</gene>
<evidence type="ECO:0000313" key="1">
    <source>
        <dbReference type="EMBL" id="QJA89603.1"/>
    </source>
</evidence>
<organism evidence="1">
    <name type="scientific">viral metagenome</name>
    <dbReference type="NCBI Taxonomy" id="1070528"/>
    <lineage>
        <taxon>unclassified sequences</taxon>
        <taxon>metagenomes</taxon>
        <taxon>organismal metagenomes</taxon>
    </lineage>
</organism>
<dbReference type="AlphaFoldDB" id="A0A6M3L5B5"/>
<dbReference type="EMBL" id="MT142856">
    <property type="protein sequence ID" value="QJA89603.1"/>
    <property type="molecule type" value="Genomic_DNA"/>
</dbReference>
<name>A0A6M3L5B5_9ZZZZ</name>